<dbReference type="AlphaFoldDB" id="A0A812Q3L3"/>
<comment type="caution">
    <text evidence="1">The sequence shown here is derived from an EMBL/GenBank/DDBJ whole genome shotgun (WGS) entry which is preliminary data.</text>
</comment>
<accession>A0A812Q3L3</accession>
<dbReference type="EMBL" id="CAJNIZ010013991">
    <property type="protein sequence ID" value="CAE7356661.1"/>
    <property type="molecule type" value="Genomic_DNA"/>
</dbReference>
<evidence type="ECO:0000313" key="1">
    <source>
        <dbReference type="EMBL" id="CAE7356661.1"/>
    </source>
</evidence>
<keyword evidence="2" id="KW-1185">Reference proteome</keyword>
<gene>
    <name evidence="1" type="ORF">SPIL2461_LOCUS8494</name>
</gene>
<proteinExistence type="predicted"/>
<dbReference type="Proteomes" id="UP000649617">
    <property type="component" value="Unassembled WGS sequence"/>
</dbReference>
<organism evidence="1 2">
    <name type="scientific">Symbiodinium pilosum</name>
    <name type="common">Dinoflagellate</name>
    <dbReference type="NCBI Taxonomy" id="2952"/>
    <lineage>
        <taxon>Eukaryota</taxon>
        <taxon>Sar</taxon>
        <taxon>Alveolata</taxon>
        <taxon>Dinophyceae</taxon>
        <taxon>Suessiales</taxon>
        <taxon>Symbiodiniaceae</taxon>
        <taxon>Symbiodinium</taxon>
    </lineage>
</organism>
<reference evidence="1" key="1">
    <citation type="submission" date="2021-02" db="EMBL/GenBank/DDBJ databases">
        <authorList>
            <person name="Dougan E. K."/>
            <person name="Rhodes N."/>
            <person name="Thang M."/>
            <person name="Chan C."/>
        </authorList>
    </citation>
    <scope>NUCLEOTIDE SEQUENCE</scope>
</reference>
<dbReference type="OrthoDB" id="28901at2759"/>
<feature type="non-terminal residue" evidence="1">
    <location>
        <position position="1"/>
    </location>
</feature>
<name>A0A812Q3L3_SYMPI</name>
<sequence>VLWSDWDLALVKESFRKFASKGSSTMPVVNLFQAIHVLGFEELEVDSPDRQRWLAGITKEVLARKASRASMSVETSRRESWVPATAANRHGVGAGAQLSFRDFLRISSRALRERERETRVDEFRAETKAIKTGNYGLLELE</sequence>
<protein>
    <submittedName>
        <fullName evidence="1">Uncharacterized protein</fullName>
    </submittedName>
</protein>
<evidence type="ECO:0000313" key="2">
    <source>
        <dbReference type="Proteomes" id="UP000649617"/>
    </source>
</evidence>
<feature type="non-terminal residue" evidence="1">
    <location>
        <position position="141"/>
    </location>
</feature>